<organism evidence="1 2">
    <name type="scientific">Hibiscus sabdariffa</name>
    <name type="common">roselle</name>
    <dbReference type="NCBI Taxonomy" id="183260"/>
    <lineage>
        <taxon>Eukaryota</taxon>
        <taxon>Viridiplantae</taxon>
        <taxon>Streptophyta</taxon>
        <taxon>Embryophyta</taxon>
        <taxon>Tracheophyta</taxon>
        <taxon>Spermatophyta</taxon>
        <taxon>Magnoliopsida</taxon>
        <taxon>eudicotyledons</taxon>
        <taxon>Gunneridae</taxon>
        <taxon>Pentapetalae</taxon>
        <taxon>rosids</taxon>
        <taxon>malvids</taxon>
        <taxon>Malvales</taxon>
        <taxon>Malvaceae</taxon>
        <taxon>Malvoideae</taxon>
        <taxon>Hibiscus</taxon>
    </lineage>
</organism>
<keyword evidence="2" id="KW-1185">Reference proteome</keyword>
<proteinExistence type="predicted"/>
<sequence>MSAPSAWAGLDDCSSSSGLEGAVLETVLPTGDLPFLWVEPGSGAFLEPAPVGKLGQTEYGAPLTVVVEWQRRSQLGVSPCFRQRRSCLASILSSWLLSYRIWSGAASSDWVGGGDNGVLGAEPKGESGVDCLLAVMAARVEVGLGVEVWLGTGKTCRVAAGGERAAAGADGNASSGAAAGEWAGRVGGVGIATLMGAASAMSILCMYSFLHQPAFSAVYLSHGWVGTAALL</sequence>
<comment type="caution">
    <text evidence="1">The sequence shown here is derived from an EMBL/GenBank/DDBJ whole genome shotgun (WGS) entry which is preliminary data.</text>
</comment>
<accession>A0ABR2NJE4</accession>
<evidence type="ECO:0000313" key="2">
    <source>
        <dbReference type="Proteomes" id="UP001396334"/>
    </source>
</evidence>
<protein>
    <submittedName>
        <fullName evidence="1">Uncharacterized protein</fullName>
    </submittedName>
</protein>
<dbReference type="EMBL" id="JBBPBN010000135">
    <property type="protein sequence ID" value="KAK8976312.1"/>
    <property type="molecule type" value="Genomic_DNA"/>
</dbReference>
<dbReference type="Proteomes" id="UP001396334">
    <property type="component" value="Unassembled WGS sequence"/>
</dbReference>
<evidence type="ECO:0000313" key="1">
    <source>
        <dbReference type="EMBL" id="KAK8976312.1"/>
    </source>
</evidence>
<gene>
    <name evidence="1" type="ORF">V6N11_027586</name>
</gene>
<reference evidence="1 2" key="1">
    <citation type="journal article" date="2024" name="G3 (Bethesda)">
        <title>Genome assembly of Hibiscus sabdariffa L. provides insights into metabolisms of medicinal natural products.</title>
        <authorList>
            <person name="Kim T."/>
        </authorList>
    </citation>
    <scope>NUCLEOTIDE SEQUENCE [LARGE SCALE GENOMIC DNA]</scope>
    <source>
        <strain evidence="1">TK-2024</strain>
        <tissue evidence="1">Old leaves</tissue>
    </source>
</reference>
<name>A0ABR2NJE4_9ROSI</name>